<dbReference type="OrthoDB" id="9807157at2"/>
<proteinExistence type="inferred from homology"/>
<reference evidence="11 12" key="1">
    <citation type="submission" date="2018-10" db="EMBL/GenBank/DDBJ databases">
        <title>Robbsia sp. DHC34, isolated from soil.</title>
        <authorList>
            <person name="Gao Z.-H."/>
            <person name="Qiu L.-H."/>
        </authorList>
    </citation>
    <scope>NUCLEOTIDE SEQUENCE [LARGE SCALE GENOMIC DNA]</scope>
    <source>
        <strain evidence="11 12">DHC34</strain>
    </source>
</reference>
<dbReference type="RefSeq" id="WP_121082790.1">
    <property type="nucleotide sequence ID" value="NZ_RBZU01000001.1"/>
</dbReference>
<dbReference type="InterPro" id="IPR015424">
    <property type="entry name" value="PyrdxlP-dep_Trfase"/>
</dbReference>
<keyword evidence="11" id="KW-0012">Acyltransferase</keyword>
<dbReference type="Pfam" id="PF00155">
    <property type="entry name" value="Aminotran_1_2"/>
    <property type="match status" value="1"/>
</dbReference>
<comment type="cofactor">
    <cofactor evidence="1 8 9">
        <name>pyridoxal 5'-phosphate</name>
        <dbReference type="ChEBI" id="CHEBI:597326"/>
    </cofactor>
</comment>
<dbReference type="NCBIfam" id="TIGR00858">
    <property type="entry name" value="bioF"/>
    <property type="match status" value="1"/>
</dbReference>
<evidence type="ECO:0000256" key="6">
    <source>
        <dbReference type="ARBA" id="ARBA00022898"/>
    </source>
</evidence>
<evidence type="ECO:0000313" key="12">
    <source>
        <dbReference type="Proteomes" id="UP000270342"/>
    </source>
</evidence>
<dbReference type="GO" id="GO:0030170">
    <property type="term" value="F:pyridoxal phosphate binding"/>
    <property type="evidence" value="ECO:0007669"/>
    <property type="project" value="UniProtKB-UniRule"/>
</dbReference>
<dbReference type="InterPro" id="IPR015422">
    <property type="entry name" value="PyrdxlP-dep_Trfase_small"/>
</dbReference>
<protein>
    <recommendedName>
        <fullName evidence="8">8-amino-7-oxononanoate synthase</fullName>
        <shortName evidence="8">AONS</shortName>
        <ecNumber evidence="8">2.3.1.47</ecNumber>
    </recommendedName>
    <alternativeName>
        <fullName evidence="8">7-keto-8-amino-pelargonic acid synthase</fullName>
        <shortName evidence="8">7-KAP synthase</shortName>
        <shortName evidence="8">KAPA synthase</shortName>
    </alternativeName>
    <alternativeName>
        <fullName evidence="8">8-amino-7-ketopelargonate synthase</fullName>
    </alternativeName>
</protein>
<dbReference type="Gene3D" id="3.40.640.10">
    <property type="entry name" value="Type I PLP-dependent aspartate aminotransferase-like (Major domain)"/>
    <property type="match status" value="1"/>
</dbReference>
<dbReference type="EMBL" id="RBZU01000001">
    <property type="protein sequence ID" value="RKP58741.1"/>
    <property type="molecule type" value="Genomic_DNA"/>
</dbReference>
<feature type="binding site" evidence="8">
    <location>
        <begin position="112"/>
        <end position="113"/>
    </location>
    <ligand>
        <name>pyridoxal 5'-phosphate</name>
        <dbReference type="ChEBI" id="CHEBI:597326"/>
    </ligand>
</feature>
<dbReference type="EC" id="2.3.1.47" evidence="8"/>
<comment type="function">
    <text evidence="8">Catalyzes the decarboxylative condensation of pimeloyl-[acyl-carrier protein] and L-alanine to produce 8-amino-7-oxononanoate (AON), [acyl-carrier protein], and carbon dioxide.</text>
</comment>
<gene>
    <name evidence="8 11" type="primary">bioF</name>
    <name evidence="11" type="ORF">D7S86_02060</name>
</gene>
<dbReference type="PANTHER" id="PTHR13693:SF100">
    <property type="entry name" value="8-AMINO-7-OXONONANOATE SYNTHASE"/>
    <property type="match status" value="1"/>
</dbReference>
<name>A0A494Y7R8_9BURK</name>
<feature type="domain" description="Aminotransferase class I/classII large" evidence="10">
    <location>
        <begin position="41"/>
        <end position="401"/>
    </location>
</feature>
<dbReference type="InterPro" id="IPR004723">
    <property type="entry name" value="AONS_Archaea/Proteobacteria"/>
</dbReference>
<comment type="subunit">
    <text evidence="3 8">Homodimer.</text>
</comment>
<evidence type="ECO:0000259" key="10">
    <source>
        <dbReference type="Pfam" id="PF00155"/>
    </source>
</evidence>
<feature type="binding site" evidence="8">
    <location>
        <position position="258"/>
    </location>
    <ligand>
        <name>pyridoxal 5'-phosphate</name>
        <dbReference type="ChEBI" id="CHEBI:597326"/>
    </ligand>
</feature>
<keyword evidence="12" id="KW-1185">Reference proteome</keyword>
<sequence length="415" mass="43548">MHLLDDLNRRLADLRSQGATRSRRVIETGCAAHLRVDGRTLVGFASNDYLGLASHPALREALAEGAAKYGAGSGGSHLLGGHAESHAMLEDALAAFCGGFVDHARALFFSTGYMANLAVISALAGPDATIYSDALNHASLIDGMRLSRATVRVFAHADLDALDAMLRADADRYASARTEAGAHAGTNANAPVRLIVTDTVFSMDGDIAPLAALLRLAETHRAWLVVDDAHGFGVLGREGRGALDAAGLRSDHLIYVGTLGKAAGVAGAFVVAHPSVIEWLVQRARTYIFTTASPPAVAHAVLASLALIRGDEGERRRRHLRHLIGRTRALLARTRWRAVASTTAVQPLIIGSNAATLAVASALDADGLWVPAIRPPTVPAGTSRLRISLSADHSDDDLDRLERSLVAASAAPLAA</sequence>
<dbReference type="PANTHER" id="PTHR13693">
    <property type="entry name" value="CLASS II AMINOTRANSFERASE/8-AMINO-7-OXONONANOATE SYNTHASE"/>
    <property type="match status" value="1"/>
</dbReference>
<evidence type="ECO:0000256" key="7">
    <source>
        <dbReference type="ARBA" id="ARBA00047715"/>
    </source>
</evidence>
<evidence type="ECO:0000256" key="8">
    <source>
        <dbReference type="HAMAP-Rule" id="MF_01693"/>
    </source>
</evidence>
<evidence type="ECO:0000256" key="4">
    <source>
        <dbReference type="ARBA" id="ARBA00022679"/>
    </source>
</evidence>
<dbReference type="Gene3D" id="3.90.1150.10">
    <property type="entry name" value="Aspartate Aminotransferase, domain 1"/>
    <property type="match status" value="1"/>
</dbReference>
<evidence type="ECO:0000256" key="9">
    <source>
        <dbReference type="PIRSR" id="PIRSR604723-51"/>
    </source>
</evidence>
<evidence type="ECO:0000256" key="1">
    <source>
        <dbReference type="ARBA" id="ARBA00001933"/>
    </source>
</evidence>
<evidence type="ECO:0000256" key="2">
    <source>
        <dbReference type="ARBA" id="ARBA00004746"/>
    </source>
</evidence>
<dbReference type="Proteomes" id="UP000270342">
    <property type="component" value="Unassembled WGS sequence"/>
</dbReference>
<accession>A0A494Y7R8</accession>
<dbReference type="InterPro" id="IPR015421">
    <property type="entry name" value="PyrdxlP-dep_Trfase_major"/>
</dbReference>
<dbReference type="InterPro" id="IPR004839">
    <property type="entry name" value="Aminotransferase_I/II_large"/>
</dbReference>
<feature type="binding site" evidence="8">
    <location>
        <position position="202"/>
    </location>
    <ligand>
        <name>pyridoxal 5'-phosphate</name>
        <dbReference type="ChEBI" id="CHEBI:597326"/>
    </ligand>
</feature>
<dbReference type="SUPFAM" id="SSF53383">
    <property type="entry name" value="PLP-dependent transferases"/>
    <property type="match status" value="1"/>
</dbReference>
<dbReference type="GO" id="GO:0009102">
    <property type="term" value="P:biotin biosynthetic process"/>
    <property type="evidence" value="ECO:0007669"/>
    <property type="project" value="UniProtKB-UniRule"/>
</dbReference>
<keyword evidence="5 8" id="KW-0093">Biotin biosynthesis</keyword>
<dbReference type="InterPro" id="IPR022834">
    <property type="entry name" value="AONS_Proteobacteria"/>
</dbReference>
<keyword evidence="6 8" id="KW-0663">Pyridoxal phosphate</keyword>
<feature type="binding site" evidence="8">
    <location>
        <position position="21"/>
    </location>
    <ligand>
        <name>substrate</name>
    </ligand>
</feature>
<organism evidence="11 12">
    <name type="scientific">Pararobbsia silviterrae</name>
    <dbReference type="NCBI Taxonomy" id="1792498"/>
    <lineage>
        <taxon>Bacteria</taxon>
        <taxon>Pseudomonadati</taxon>
        <taxon>Pseudomonadota</taxon>
        <taxon>Betaproteobacteria</taxon>
        <taxon>Burkholderiales</taxon>
        <taxon>Burkholderiaceae</taxon>
        <taxon>Pararobbsia</taxon>
    </lineage>
</organism>
<dbReference type="GO" id="GO:0008710">
    <property type="term" value="F:8-amino-7-oxononanoate synthase activity"/>
    <property type="evidence" value="ECO:0007669"/>
    <property type="project" value="UniProtKB-UniRule"/>
</dbReference>
<feature type="modified residue" description="N6-(pyridoxal phosphate)lysine" evidence="8 9">
    <location>
        <position position="261"/>
    </location>
</feature>
<feature type="binding site" evidence="8">
    <location>
        <position position="230"/>
    </location>
    <ligand>
        <name>pyridoxal 5'-phosphate</name>
        <dbReference type="ChEBI" id="CHEBI:597326"/>
    </ligand>
</feature>
<keyword evidence="4 8" id="KW-0808">Transferase</keyword>
<dbReference type="HAMAP" id="MF_01693">
    <property type="entry name" value="BioF_aminotrans_2"/>
    <property type="match status" value="1"/>
</dbReference>
<comment type="caution">
    <text evidence="11">The sequence shown here is derived from an EMBL/GenBank/DDBJ whole genome shotgun (WGS) entry which is preliminary data.</text>
</comment>
<evidence type="ECO:0000313" key="11">
    <source>
        <dbReference type="EMBL" id="RKP58741.1"/>
    </source>
</evidence>
<evidence type="ECO:0000256" key="3">
    <source>
        <dbReference type="ARBA" id="ARBA00011738"/>
    </source>
</evidence>
<dbReference type="UniPathway" id="UPA00078"/>
<feature type="binding site" evidence="8">
    <location>
        <position position="137"/>
    </location>
    <ligand>
        <name>substrate</name>
    </ligand>
</feature>
<dbReference type="AlphaFoldDB" id="A0A494Y7R8"/>
<comment type="catalytic activity">
    <reaction evidence="7 8">
        <text>6-carboxyhexanoyl-[ACP] + L-alanine + H(+) = (8S)-8-amino-7-oxononanoate + holo-[ACP] + CO2</text>
        <dbReference type="Rhea" id="RHEA:42288"/>
        <dbReference type="Rhea" id="RHEA-COMP:9685"/>
        <dbReference type="Rhea" id="RHEA-COMP:9955"/>
        <dbReference type="ChEBI" id="CHEBI:15378"/>
        <dbReference type="ChEBI" id="CHEBI:16526"/>
        <dbReference type="ChEBI" id="CHEBI:57972"/>
        <dbReference type="ChEBI" id="CHEBI:64479"/>
        <dbReference type="ChEBI" id="CHEBI:78846"/>
        <dbReference type="ChEBI" id="CHEBI:149468"/>
        <dbReference type="EC" id="2.3.1.47"/>
    </reaction>
</comment>
<feature type="binding site" evidence="8">
    <location>
        <position position="377"/>
    </location>
    <ligand>
        <name>substrate</name>
    </ligand>
</feature>
<dbReference type="InterPro" id="IPR050087">
    <property type="entry name" value="AON_synthase_class-II"/>
</dbReference>
<comment type="similarity">
    <text evidence="8">Belongs to the class-II pyridoxal-phosphate-dependent aminotransferase family. BioF subfamily.</text>
</comment>
<comment type="pathway">
    <text evidence="2 8">Cofactor biosynthesis; biotin biosynthesis.</text>
</comment>
<evidence type="ECO:0000256" key="5">
    <source>
        <dbReference type="ARBA" id="ARBA00022756"/>
    </source>
</evidence>